<keyword evidence="4" id="KW-1185">Reference proteome</keyword>
<dbReference type="SFLD" id="SFLDG01018">
    <property type="entry name" value="Squalene/Phytoene_Synthase_Lik"/>
    <property type="match status" value="1"/>
</dbReference>
<dbReference type="GO" id="GO:0016765">
    <property type="term" value="F:transferase activity, transferring alkyl or aryl (other than methyl) groups"/>
    <property type="evidence" value="ECO:0007669"/>
    <property type="project" value="InterPro"/>
</dbReference>
<dbReference type="Gene3D" id="1.10.600.10">
    <property type="entry name" value="Farnesyl Diphosphate Synthase"/>
    <property type="match status" value="1"/>
</dbReference>
<dbReference type="PROSITE" id="PS01045">
    <property type="entry name" value="SQUALEN_PHYTOEN_SYN_2"/>
    <property type="match status" value="1"/>
</dbReference>
<gene>
    <name evidence="3" type="ORF">Cch01nite_11810</name>
</gene>
<dbReference type="Pfam" id="PF00494">
    <property type="entry name" value="SQS_PSY"/>
    <property type="match status" value="1"/>
</dbReference>
<dbReference type="InterPro" id="IPR002060">
    <property type="entry name" value="Squ/phyt_synthse"/>
</dbReference>
<dbReference type="PANTHER" id="PTHR31480">
    <property type="entry name" value="BIFUNCTIONAL LYCOPENE CYCLASE/PHYTOENE SYNTHASE"/>
    <property type="match status" value="1"/>
</dbReference>
<comment type="caution">
    <text evidence="3">The sequence shown here is derived from an EMBL/GenBank/DDBJ whole genome shotgun (WGS) entry which is preliminary data.</text>
</comment>
<evidence type="ECO:0000256" key="2">
    <source>
        <dbReference type="ARBA" id="ARBA00022679"/>
    </source>
</evidence>
<dbReference type="SUPFAM" id="SSF48576">
    <property type="entry name" value="Terpenoid synthases"/>
    <property type="match status" value="1"/>
</dbReference>
<dbReference type="GO" id="GO:0008299">
    <property type="term" value="P:isoprenoid biosynthetic process"/>
    <property type="evidence" value="ECO:0007669"/>
    <property type="project" value="UniProtKB-ARBA"/>
</dbReference>
<evidence type="ECO:0000313" key="3">
    <source>
        <dbReference type="EMBL" id="GIG20457.1"/>
    </source>
</evidence>
<sequence length="303" mass="32694">MSTVASSSDLYDATARASATCVISQYSTSFARACRLLDEPVRGHVRDVYGLVRLADELVDAPSLPLTRDERAALLDDLQAETARATARGFSTNLVVHAFALTARECGIGPDLVDPFFASMRTDLVRSTHDERTFATYVHGSAEVVGLMCLRIFLASEPGTAAERDARYADLADGARRLGAAFQKVNFLRDLAADRDDLGRAYFPGLGPGSLTDARRDALLDDVDADLAAAARAIDALPPSSRRGVRAAHDLFAALSRRLRATPATTIEHRRVRVPGPVKALVVGRILLGQVTERLLPTRTARP</sequence>
<evidence type="ECO:0000256" key="1">
    <source>
        <dbReference type="ARBA" id="ARBA00004684"/>
    </source>
</evidence>
<reference evidence="3" key="1">
    <citation type="submission" date="2021-01" db="EMBL/GenBank/DDBJ databases">
        <title>Whole genome shotgun sequence of Cellulomonas chitinilytica NBRC 110799.</title>
        <authorList>
            <person name="Komaki H."/>
            <person name="Tamura T."/>
        </authorList>
    </citation>
    <scope>NUCLEOTIDE SEQUENCE</scope>
    <source>
        <strain evidence="3">NBRC 110799</strain>
    </source>
</reference>
<dbReference type="RefSeq" id="WP_203749857.1">
    <property type="nucleotide sequence ID" value="NZ_BONK01000003.1"/>
</dbReference>
<proteinExistence type="predicted"/>
<accession>A0A919NZJ9</accession>
<evidence type="ECO:0000313" key="4">
    <source>
        <dbReference type="Proteomes" id="UP000632740"/>
    </source>
</evidence>
<dbReference type="SFLD" id="SFLDS00005">
    <property type="entry name" value="Isoprenoid_Synthase_Type_I"/>
    <property type="match status" value="1"/>
</dbReference>
<keyword evidence="2" id="KW-0808">Transferase</keyword>
<dbReference type="AlphaFoldDB" id="A0A919NZJ9"/>
<comment type="pathway">
    <text evidence="1">Carotenoid biosynthesis; phytoene biosynthesis.</text>
</comment>
<dbReference type="InterPro" id="IPR008949">
    <property type="entry name" value="Isoprenoid_synthase_dom_sf"/>
</dbReference>
<organism evidence="3 4">
    <name type="scientific">Cellulomonas chitinilytica</name>
    <dbReference type="NCBI Taxonomy" id="398759"/>
    <lineage>
        <taxon>Bacteria</taxon>
        <taxon>Bacillati</taxon>
        <taxon>Actinomycetota</taxon>
        <taxon>Actinomycetes</taxon>
        <taxon>Micrococcales</taxon>
        <taxon>Cellulomonadaceae</taxon>
        <taxon>Cellulomonas</taxon>
    </lineage>
</organism>
<dbReference type="EMBL" id="BONK01000003">
    <property type="protein sequence ID" value="GIG20457.1"/>
    <property type="molecule type" value="Genomic_DNA"/>
</dbReference>
<name>A0A919NZJ9_9CELL</name>
<protein>
    <submittedName>
        <fullName evidence="3">Phytoene synthase</fullName>
    </submittedName>
</protein>
<dbReference type="InterPro" id="IPR019845">
    <property type="entry name" value="Squalene/phytoene_synthase_CS"/>
</dbReference>
<dbReference type="Proteomes" id="UP000632740">
    <property type="component" value="Unassembled WGS sequence"/>
</dbReference>